<keyword evidence="1" id="KW-0418">Kinase</keyword>
<evidence type="ECO:0000313" key="1">
    <source>
        <dbReference type="EMBL" id="KAF0508966.1"/>
    </source>
</evidence>
<name>A0A8H4ALF2_GIGMA</name>
<dbReference type="Proteomes" id="UP000439903">
    <property type="component" value="Unassembled WGS sequence"/>
</dbReference>
<dbReference type="EMBL" id="WTPW01000460">
    <property type="protein sequence ID" value="KAF0508966.1"/>
    <property type="molecule type" value="Genomic_DNA"/>
</dbReference>
<gene>
    <name evidence="1" type="ORF">F8M41_018652</name>
</gene>
<evidence type="ECO:0000313" key="2">
    <source>
        <dbReference type="Proteomes" id="UP000439903"/>
    </source>
</evidence>
<accession>A0A8H4ALF2</accession>
<organism evidence="1 2">
    <name type="scientific">Gigaspora margarita</name>
    <dbReference type="NCBI Taxonomy" id="4874"/>
    <lineage>
        <taxon>Eukaryota</taxon>
        <taxon>Fungi</taxon>
        <taxon>Fungi incertae sedis</taxon>
        <taxon>Mucoromycota</taxon>
        <taxon>Glomeromycotina</taxon>
        <taxon>Glomeromycetes</taxon>
        <taxon>Diversisporales</taxon>
        <taxon>Gigasporaceae</taxon>
        <taxon>Gigaspora</taxon>
    </lineage>
</organism>
<comment type="caution">
    <text evidence="1">The sequence shown here is derived from an EMBL/GenBank/DDBJ whole genome shotgun (WGS) entry which is preliminary data.</text>
</comment>
<dbReference type="Gene3D" id="1.10.510.10">
    <property type="entry name" value="Transferase(Phosphotransferase) domain 1"/>
    <property type="match status" value="1"/>
</dbReference>
<keyword evidence="1" id="KW-0808">Transferase</keyword>
<keyword evidence="2" id="KW-1185">Reference proteome</keyword>
<dbReference type="SUPFAM" id="SSF56112">
    <property type="entry name" value="Protein kinase-like (PK-like)"/>
    <property type="match status" value="1"/>
</dbReference>
<reference evidence="1 2" key="1">
    <citation type="journal article" date="2019" name="Environ. Microbiol.">
        <title>At the nexus of three kingdoms: the genome of the mycorrhizal fungus Gigaspora margarita provides insights into plant, endobacterial and fungal interactions.</title>
        <authorList>
            <person name="Venice F."/>
            <person name="Ghignone S."/>
            <person name="Salvioli di Fossalunga A."/>
            <person name="Amselem J."/>
            <person name="Novero M."/>
            <person name="Xianan X."/>
            <person name="Sedzielewska Toro K."/>
            <person name="Morin E."/>
            <person name="Lipzen A."/>
            <person name="Grigoriev I.V."/>
            <person name="Henrissat B."/>
            <person name="Martin F.M."/>
            <person name="Bonfante P."/>
        </authorList>
    </citation>
    <scope>NUCLEOTIDE SEQUENCE [LARGE SCALE GENOMIC DNA]</scope>
    <source>
        <strain evidence="1 2">BEG34</strain>
    </source>
</reference>
<dbReference type="OrthoDB" id="2314769at2759"/>
<dbReference type="AlphaFoldDB" id="A0A8H4ALF2"/>
<protein>
    <submittedName>
        <fullName evidence="1">Kinase-like protein</fullName>
    </submittedName>
</protein>
<dbReference type="InterPro" id="IPR011009">
    <property type="entry name" value="Kinase-like_dom_sf"/>
</dbReference>
<sequence>MENRVIIAECAMTQMLAFNQNENYFQKCYLSFKRFEIVLKNVKEFTIKVSRLEDLIELDCGIKDGCNQLDTIDQGMNILRTQQADNIYIQKIDPNVGCKTIKDGQNKHEEFKVELEIFRILRHLLYVLKFYGLLNVDRYDFMVFDWAEHGTLKELYNKHDIPWTRKIQIVRDICVVLYPYGLQMFYTTI</sequence>
<dbReference type="GO" id="GO:0016301">
    <property type="term" value="F:kinase activity"/>
    <property type="evidence" value="ECO:0007669"/>
    <property type="project" value="UniProtKB-KW"/>
</dbReference>
<proteinExistence type="predicted"/>